<dbReference type="AlphaFoldDB" id="H0XL32"/>
<dbReference type="Ensembl" id="ENSOGAT00000031542.1">
    <property type="protein sequence ID" value="ENSOGAP00000016822.1"/>
    <property type="gene ID" value="ENSOGAG00000025326.1"/>
</dbReference>
<dbReference type="InParanoid" id="H0XL32"/>
<dbReference type="EMBL" id="AAQR03172774">
    <property type="status" value="NOT_ANNOTATED_CDS"/>
    <property type="molecule type" value="Genomic_DNA"/>
</dbReference>
<feature type="region of interest" description="Disordered" evidence="1">
    <location>
        <begin position="1"/>
        <end position="97"/>
    </location>
</feature>
<reference evidence="3" key="1">
    <citation type="submission" date="2011-03" db="EMBL/GenBank/DDBJ databases">
        <title>Version 3 of the genome sequence of Otolemur garnettii (Bushbaby).</title>
        <authorList>
            <consortium name="The Broad Institute Genome Sequencing Platform"/>
            <person name="Di Palma F."/>
            <person name="Johnson J."/>
            <person name="Lander E.S."/>
            <person name="Lindblad-Toh K."/>
            <person name="Jaffe D.B."/>
            <person name="Gnerre S."/>
            <person name="MacCallum I."/>
            <person name="Przybylski D."/>
            <person name="Ribeiro F.J."/>
            <person name="Burton J.N."/>
            <person name="Walker B.J."/>
            <person name="Sharpe T."/>
            <person name="Hall G."/>
        </authorList>
    </citation>
    <scope>NUCLEOTIDE SEQUENCE [LARGE SCALE GENOMIC DNA]</scope>
</reference>
<keyword evidence="3" id="KW-1185">Reference proteome</keyword>
<dbReference type="Proteomes" id="UP000005225">
    <property type="component" value="Unassembled WGS sequence"/>
</dbReference>
<dbReference type="eggNOG" id="ENOG502QW2B">
    <property type="taxonomic scope" value="Eukaryota"/>
</dbReference>
<reference evidence="2" key="2">
    <citation type="submission" date="2025-08" db="UniProtKB">
        <authorList>
            <consortium name="Ensembl"/>
        </authorList>
    </citation>
    <scope>IDENTIFICATION</scope>
</reference>
<proteinExistence type="predicted"/>
<dbReference type="HOGENOM" id="CLU_1288558_0_0_1"/>
<evidence type="ECO:0000256" key="1">
    <source>
        <dbReference type="SAM" id="MobiDB-lite"/>
    </source>
</evidence>
<reference evidence="2" key="3">
    <citation type="submission" date="2025-09" db="UniProtKB">
        <authorList>
            <consortium name="Ensembl"/>
        </authorList>
    </citation>
    <scope>IDENTIFICATION</scope>
</reference>
<organism evidence="2 3">
    <name type="scientific">Otolemur garnettii</name>
    <name type="common">Small-eared galago</name>
    <name type="synonym">Garnett's greater bushbaby</name>
    <dbReference type="NCBI Taxonomy" id="30611"/>
    <lineage>
        <taxon>Eukaryota</taxon>
        <taxon>Metazoa</taxon>
        <taxon>Chordata</taxon>
        <taxon>Craniata</taxon>
        <taxon>Vertebrata</taxon>
        <taxon>Euteleostomi</taxon>
        <taxon>Mammalia</taxon>
        <taxon>Eutheria</taxon>
        <taxon>Euarchontoglires</taxon>
        <taxon>Primates</taxon>
        <taxon>Strepsirrhini</taxon>
        <taxon>Lorisiformes</taxon>
        <taxon>Galagidae</taxon>
        <taxon>Otolemur</taxon>
    </lineage>
</organism>
<dbReference type="PANTHER" id="PTHR37404:SF1">
    <property type="entry name" value="HCG1796489"/>
    <property type="match status" value="1"/>
</dbReference>
<dbReference type="PANTHER" id="PTHR37404">
    <property type="entry name" value="HCG1796489"/>
    <property type="match status" value="1"/>
</dbReference>
<evidence type="ECO:0000313" key="3">
    <source>
        <dbReference type="Proteomes" id="UP000005225"/>
    </source>
</evidence>
<name>H0XL32_OTOGA</name>
<sequence>MGDDLWLGLCTQDPRPHADYGNQGFRRKAQTSRVASPSDHQAPEQRDEGAVQLARPEPVPHRPLRSPAPEACRPPPRGSFPGSGPECPGPPSALPDHLGPGLTVLPEERAVWISSQGLTDPLELRDAPGLGPRSAVATLSTLFSAAATAARGALSLPQESYSTPLHPLRRLDRFCPLEAPWGGLHWKPLPGIYSVPKAYATENSTYGSLKPAPV</sequence>
<evidence type="ECO:0000313" key="2">
    <source>
        <dbReference type="Ensembl" id="ENSOGAP00000016822.1"/>
    </source>
</evidence>
<dbReference type="InterPro" id="IPR053347">
    <property type="entry name" value="Axonemal_MT_stabilizer"/>
</dbReference>
<accession>H0XL32</accession>
<protein>
    <submittedName>
        <fullName evidence="2">Uncharacterized protein</fullName>
    </submittedName>
</protein>